<dbReference type="SUPFAM" id="SSF52833">
    <property type="entry name" value="Thioredoxin-like"/>
    <property type="match status" value="1"/>
</dbReference>
<gene>
    <name evidence="1" type="ORF">ENL26_01060</name>
</gene>
<dbReference type="AlphaFoldDB" id="A0A7C5I1P6"/>
<dbReference type="CDD" id="cd02980">
    <property type="entry name" value="TRX_Fd_family"/>
    <property type="match status" value="1"/>
</dbReference>
<reference evidence="1" key="1">
    <citation type="journal article" date="2020" name="mSystems">
        <title>Genome- and Community-Level Interaction Insights into Carbon Utilization and Element Cycling Functions of Hydrothermarchaeota in Hydrothermal Sediment.</title>
        <authorList>
            <person name="Zhou Z."/>
            <person name="Liu Y."/>
            <person name="Xu W."/>
            <person name="Pan J."/>
            <person name="Luo Z.H."/>
            <person name="Li M."/>
        </authorList>
    </citation>
    <scope>NUCLEOTIDE SEQUENCE [LARGE SCALE GENOMIC DNA]</scope>
    <source>
        <strain evidence="1">HyVt-80</strain>
    </source>
</reference>
<evidence type="ECO:0000313" key="1">
    <source>
        <dbReference type="EMBL" id="HHF08348.1"/>
    </source>
</evidence>
<protein>
    <submittedName>
        <fullName evidence="1">(2Fe-2S) ferredoxin domain-containing protein</fullName>
    </submittedName>
</protein>
<accession>A0A7C5I1P6</accession>
<dbReference type="InterPro" id="IPR036249">
    <property type="entry name" value="Thioredoxin-like_sf"/>
</dbReference>
<organism evidence="1">
    <name type="scientific">Kosmotoga arenicorallina</name>
    <dbReference type="NCBI Taxonomy" id="688066"/>
    <lineage>
        <taxon>Bacteria</taxon>
        <taxon>Thermotogati</taxon>
        <taxon>Thermotogota</taxon>
        <taxon>Thermotogae</taxon>
        <taxon>Kosmotogales</taxon>
        <taxon>Kosmotogaceae</taxon>
        <taxon>Kosmotoga</taxon>
    </lineage>
</organism>
<comment type="caution">
    <text evidence="1">The sequence shown here is derived from an EMBL/GenBank/DDBJ whole genome shotgun (WGS) entry which is preliminary data.</text>
</comment>
<dbReference type="Gene3D" id="3.40.30.10">
    <property type="entry name" value="Glutaredoxin"/>
    <property type="match status" value="1"/>
</dbReference>
<sequence>MRVNICAQKDSCCYKKGSESLKASRERFPELEISESGCLGICKTVVAEIDGKLYSELTADSLAKLINEKLKG</sequence>
<proteinExistence type="predicted"/>
<dbReference type="Proteomes" id="UP000886129">
    <property type="component" value="Unassembled WGS sequence"/>
</dbReference>
<dbReference type="EMBL" id="DRTH01000059">
    <property type="protein sequence ID" value="HHF08348.1"/>
    <property type="molecule type" value="Genomic_DNA"/>
</dbReference>
<name>A0A7C5I1P6_9BACT</name>